<protein>
    <submittedName>
        <fullName evidence="2">Uncharacterized protein</fullName>
    </submittedName>
</protein>
<feature type="compositionally biased region" description="Basic and acidic residues" evidence="1">
    <location>
        <begin position="52"/>
        <end position="63"/>
    </location>
</feature>
<keyword evidence="3" id="KW-1185">Reference proteome</keyword>
<dbReference type="EMBL" id="JAKOGI010001046">
    <property type="protein sequence ID" value="KAJ8428144.1"/>
    <property type="molecule type" value="Genomic_DNA"/>
</dbReference>
<gene>
    <name evidence="2" type="ORF">Cgig2_011517</name>
</gene>
<dbReference type="Proteomes" id="UP001153076">
    <property type="component" value="Unassembled WGS sequence"/>
</dbReference>
<proteinExistence type="predicted"/>
<evidence type="ECO:0000313" key="2">
    <source>
        <dbReference type="EMBL" id="KAJ8428144.1"/>
    </source>
</evidence>
<organism evidence="2 3">
    <name type="scientific">Carnegiea gigantea</name>
    <dbReference type="NCBI Taxonomy" id="171969"/>
    <lineage>
        <taxon>Eukaryota</taxon>
        <taxon>Viridiplantae</taxon>
        <taxon>Streptophyta</taxon>
        <taxon>Embryophyta</taxon>
        <taxon>Tracheophyta</taxon>
        <taxon>Spermatophyta</taxon>
        <taxon>Magnoliopsida</taxon>
        <taxon>eudicotyledons</taxon>
        <taxon>Gunneridae</taxon>
        <taxon>Pentapetalae</taxon>
        <taxon>Caryophyllales</taxon>
        <taxon>Cactineae</taxon>
        <taxon>Cactaceae</taxon>
        <taxon>Cactoideae</taxon>
        <taxon>Echinocereeae</taxon>
        <taxon>Carnegiea</taxon>
    </lineage>
</organism>
<dbReference type="AlphaFoldDB" id="A0A9Q1GZ25"/>
<accession>A0A9Q1GZ25</accession>
<sequence>MDIDGETDEDVPMLLRKKGKHVKVDEHTDFKKLKWQVAMTCGTVEEFKDAISRERHWPKKDVPLEPPSFKVGPSRPKRNKRNDLHEDQGRQMVCSNYKSVGHSKKGCPPLAQSTHGNPTPQKRQPNIPRKQAKRLNKPREEEATTRSRGGSKGRRGRGRTVRGIPSSSEPHSMTDQGQPIVPNQASVATSSSQPLISLP</sequence>
<feature type="compositionally biased region" description="Polar residues" evidence="1">
    <location>
        <begin position="111"/>
        <end position="124"/>
    </location>
</feature>
<feature type="compositionally biased region" description="Basic residues" evidence="1">
    <location>
        <begin position="149"/>
        <end position="160"/>
    </location>
</feature>
<feature type="compositionally biased region" description="Polar residues" evidence="1">
    <location>
        <begin position="165"/>
        <end position="199"/>
    </location>
</feature>
<feature type="region of interest" description="Disordered" evidence="1">
    <location>
        <begin position="52"/>
        <end position="199"/>
    </location>
</feature>
<comment type="caution">
    <text evidence="2">The sequence shown here is derived from an EMBL/GenBank/DDBJ whole genome shotgun (WGS) entry which is preliminary data.</text>
</comment>
<reference evidence="2" key="1">
    <citation type="submission" date="2022-04" db="EMBL/GenBank/DDBJ databases">
        <title>Carnegiea gigantea Genome sequencing and assembly v2.</title>
        <authorList>
            <person name="Copetti D."/>
            <person name="Sanderson M.J."/>
            <person name="Burquez A."/>
            <person name="Wojciechowski M.F."/>
        </authorList>
    </citation>
    <scope>NUCLEOTIDE SEQUENCE</scope>
    <source>
        <strain evidence="2">SGP5-SGP5p</strain>
        <tissue evidence="2">Aerial part</tissue>
    </source>
</reference>
<evidence type="ECO:0000313" key="3">
    <source>
        <dbReference type="Proteomes" id="UP001153076"/>
    </source>
</evidence>
<name>A0A9Q1GZ25_9CARY</name>
<dbReference type="OrthoDB" id="1939383at2759"/>
<evidence type="ECO:0000256" key="1">
    <source>
        <dbReference type="SAM" id="MobiDB-lite"/>
    </source>
</evidence>